<evidence type="ECO:0000313" key="3">
    <source>
        <dbReference type="Proteomes" id="UP000315525"/>
    </source>
</evidence>
<dbReference type="SUPFAM" id="SSF47240">
    <property type="entry name" value="Ferritin-like"/>
    <property type="match status" value="1"/>
</dbReference>
<accession>A0A523UMR8</accession>
<dbReference type="SMART" id="SM00746">
    <property type="entry name" value="TRASH"/>
    <property type="match status" value="1"/>
</dbReference>
<name>A0A523UMR8_UNCT6</name>
<dbReference type="InterPro" id="IPR012348">
    <property type="entry name" value="RNR-like"/>
</dbReference>
<gene>
    <name evidence="2" type="ORF">E3J62_12080</name>
</gene>
<sequence length="62" mass="7016">MTEKVMDPVCLMEIDKDTAVGPVEHMGKTFYFCCVGCKEKFENDPMKYMNRESVGNASSHCC</sequence>
<evidence type="ECO:0000259" key="1">
    <source>
        <dbReference type="SMART" id="SM00746"/>
    </source>
</evidence>
<protein>
    <submittedName>
        <fullName evidence="2">YHS domain-containing protein</fullName>
    </submittedName>
</protein>
<dbReference type="InterPro" id="IPR011017">
    <property type="entry name" value="TRASH_dom"/>
</dbReference>
<dbReference type="InterPro" id="IPR007029">
    <property type="entry name" value="YHS_dom"/>
</dbReference>
<dbReference type="EMBL" id="SOJN01000145">
    <property type="protein sequence ID" value="TET43843.1"/>
    <property type="molecule type" value="Genomic_DNA"/>
</dbReference>
<evidence type="ECO:0000313" key="2">
    <source>
        <dbReference type="EMBL" id="TET43843.1"/>
    </source>
</evidence>
<dbReference type="GO" id="GO:0016491">
    <property type="term" value="F:oxidoreductase activity"/>
    <property type="evidence" value="ECO:0007669"/>
    <property type="project" value="InterPro"/>
</dbReference>
<dbReference type="AlphaFoldDB" id="A0A523UMR8"/>
<feature type="domain" description="TRASH" evidence="1">
    <location>
        <begin position="7"/>
        <end position="45"/>
    </location>
</feature>
<dbReference type="Pfam" id="PF04945">
    <property type="entry name" value="YHS"/>
    <property type="match status" value="1"/>
</dbReference>
<comment type="caution">
    <text evidence="2">The sequence shown here is derived from an EMBL/GenBank/DDBJ whole genome shotgun (WGS) entry which is preliminary data.</text>
</comment>
<dbReference type="Gene3D" id="1.10.620.20">
    <property type="entry name" value="Ribonucleotide Reductase, subunit A"/>
    <property type="match status" value="1"/>
</dbReference>
<organism evidence="2 3">
    <name type="scientific">candidate division TA06 bacterium</name>
    <dbReference type="NCBI Taxonomy" id="2250710"/>
    <lineage>
        <taxon>Bacteria</taxon>
        <taxon>Bacteria division TA06</taxon>
    </lineage>
</organism>
<reference evidence="2 3" key="1">
    <citation type="submission" date="2019-03" db="EMBL/GenBank/DDBJ databases">
        <title>Metabolic potential of uncultured bacteria and archaea associated with petroleum seepage in deep-sea sediments.</title>
        <authorList>
            <person name="Dong X."/>
            <person name="Hubert C."/>
        </authorList>
    </citation>
    <scope>NUCLEOTIDE SEQUENCE [LARGE SCALE GENOMIC DNA]</scope>
    <source>
        <strain evidence="2">E44_bin18</strain>
    </source>
</reference>
<proteinExistence type="predicted"/>
<dbReference type="InterPro" id="IPR009078">
    <property type="entry name" value="Ferritin-like_SF"/>
</dbReference>
<dbReference type="Proteomes" id="UP000315525">
    <property type="component" value="Unassembled WGS sequence"/>
</dbReference>